<name>A0ABS6EMS7_9CLOT</name>
<evidence type="ECO:0008006" key="3">
    <source>
        <dbReference type="Google" id="ProtNLM"/>
    </source>
</evidence>
<keyword evidence="2" id="KW-1185">Reference proteome</keyword>
<dbReference type="RefSeq" id="WP_216440924.1">
    <property type="nucleotide sequence ID" value="NZ_JAHLQF010000005.1"/>
</dbReference>
<gene>
    <name evidence="1" type="ORF">KQI86_18585</name>
</gene>
<organism evidence="1 2">
    <name type="scientific">Clostridium mobile</name>
    <dbReference type="NCBI Taxonomy" id="2841512"/>
    <lineage>
        <taxon>Bacteria</taxon>
        <taxon>Bacillati</taxon>
        <taxon>Bacillota</taxon>
        <taxon>Clostridia</taxon>
        <taxon>Eubacteriales</taxon>
        <taxon>Clostridiaceae</taxon>
        <taxon>Clostridium</taxon>
    </lineage>
</organism>
<evidence type="ECO:0000313" key="1">
    <source>
        <dbReference type="EMBL" id="MBU5486320.1"/>
    </source>
</evidence>
<proteinExistence type="predicted"/>
<accession>A0ABS6EMS7</accession>
<dbReference type="EMBL" id="JAHLQF010000005">
    <property type="protein sequence ID" value="MBU5486320.1"/>
    <property type="molecule type" value="Genomic_DNA"/>
</dbReference>
<protein>
    <recommendedName>
        <fullName evidence="3">Permuted papain-like amidase enzyme, YaeF/YiiX, C92 family</fullName>
    </recommendedName>
</protein>
<evidence type="ECO:0000313" key="2">
    <source>
        <dbReference type="Proteomes" id="UP000726170"/>
    </source>
</evidence>
<dbReference type="Proteomes" id="UP000726170">
    <property type="component" value="Unassembled WGS sequence"/>
</dbReference>
<comment type="caution">
    <text evidence="1">The sequence shown here is derived from an EMBL/GenBank/DDBJ whole genome shotgun (WGS) entry which is preliminary data.</text>
</comment>
<reference evidence="1 2" key="1">
    <citation type="submission" date="2021-06" db="EMBL/GenBank/DDBJ databases">
        <authorList>
            <person name="Sun Q."/>
            <person name="Li D."/>
        </authorList>
    </citation>
    <scope>NUCLEOTIDE SEQUENCE [LARGE SCALE GENOMIC DNA]</scope>
    <source>
        <strain evidence="1 2">MSJ-11</strain>
    </source>
</reference>
<sequence length="185" mass="22005">MDSKYIYLIFTRTGTWLSQAIGAFSETKYVHASVSFDSSFRKMYSFGRTNPNNPFSGGLVEESLYGGVYRKFRRSECLIYRVPVTEEQYNSLKREVEIFLTEKHKYRYNFLGLFGVLLNKPFKRQNYYFCSQFVSEILIRSSIYDSNKIPELIRAEDLLKVKNKEMMYEGFINDYYRFDCLYSLS</sequence>